<accession>A0A7G1GZ31</accession>
<dbReference type="RefSeq" id="WP_203472677.1">
    <property type="nucleotide sequence ID" value="NZ_AP022873.1"/>
</dbReference>
<comment type="catalytic activity">
    <reaction evidence="6">
        <text>S-adenosyl 3-(methylsulfanyl)propylamine + putrescine = S-methyl-5'-thioadenosine + spermidine + H(+)</text>
        <dbReference type="Rhea" id="RHEA:12721"/>
        <dbReference type="ChEBI" id="CHEBI:15378"/>
        <dbReference type="ChEBI" id="CHEBI:17509"/>
        <dbReference type="ChEBI" id="CHEBI:57443"/>
        <dbReference type="ChEBI" id="CHEBI:57834"/>
        <dbReference type="ChEBI" id="CHEBI:326268"/>
        <dbReference type="EC" id="2.5.1.16"/>
    </reaction>
</comment>
<comment type="function">
    <text evidence="6">Catalyzes the irreversible transfer of a propylamine group from the amino donor S-adenosylmethioninamine (decarboxy-AdoMet) to putrescine (1,4-diaminobutane) to yield spermidine.</text>
</comment>
<dbReference type="Gene3D" id="2.30.140.10">
    <property type="entry name" value="Spermidine synthase, tetramerisation domain"/>
    <property type="match status" value="1"/>
</dbReference>
<comment type="catalytic activity">
    <reaction evidence="5">
        <text>S-adenosyl 3-(methylsulfanyl)propylamine + spermidine = thermospermine + S-methyl-5'-thioadenosine + H(+)</text>
        <dbReference type="Rhea" id="RHEA:30515"/>
        <dbReference type="ChEBI" id="CHEBI:15378"/>
        <dbReference type="ChEBI" id="CHEBI:17509"/>
        <dbReference type="ChEBI" id="CHEBI:57443"/>
        <dbReference type="ChEBI" id="CHEBI:57834"/>
        <dbReference type="ChEBI" id="CHEBI:59903"/>
        <dbReference type="EC" id="2.5.1.79"/>
    </reaction>
</comment>
<evidence type="ECO:0000256" key="1">
    <source>
        <dbReference type="ARBA" id="ARBA00007867"/>
    </source>
</evidence>
<dbReference type="NCBIfam" id="NF037959">
    <property type="entry name" value="MFS_SpdSyn"/>
    <property type="match status" value="1"/>
</dbReference>
<feature type="binding site" evidence="6">
    <location>
        <begin position="140"/>
        <end position="141"/>
    </location>
    <ligand>
        <name>S-methyl-5'-thioadenosine</name>
        <dbReference type="ChEBI" id="CHEBI:17509"/>
    </ligand>
</feature>
<dbReference type="CDD" id="cd02440">
    <property type="entry name" value="AdoMet_MTases"/>
    <property type="match status" value="1"/>
</dbReference>
<dbReference type="PROSITE" id="PS51006">
    <property type="entry name" value="PABS_2"/>
    <property type="match status" value="1"/>
</dbReference>
<dbReference type="InterPro" id="IPR029063">
    <property type="entry name" value="SAM-dependent_MTases_sf"/>
</dbReference>
<comment type="similarity">
    <text evidence="1 6">Belongs to the spermidine/spermine synthase family.</text>
</comment>
<evidence type="ECO:0000256" key="5">
    <source>
        <dbReference type="ARBA" id="ARBA00048874"/>
    </source>
</evidence>
<dbReference type="Pfam" id="PF01564">
    <property type="entry name" value="Spermine_synth"/>
    <property type="match status" value="1"/>
</dbReference>
<feature type="binding site" evidence="6">
    <location>
        <position position="33"/>
    </location>
    <ligand>
        <name>S-methyl-5'-thioadenosine</name>
        <dbReference type="ChEBI" id="CHEBI:17509"/>
    </ligand>
</feature>
<dbReference type="EC" id="2.5.1.16" evidence="6"/>
<name>A0A7G1GZ31_9BACT</name>
<feature type="domain" description="PABS" evidence="8">
    <location>
        <begin position="4"/>
        <end position="240"/>
    </location>
</feature>
<proteinExistence type="inferred from homology"/>
<evidence type="ECO:0000256" key="3">
    <source>
        <dbReference type="ARBA" id="ARBA00023066"/>
    </source>
</evidence>
<comment type="caution">
    <text evidence="6">Lacks conserved residue(s) required for the propagation of feature annotation.</text>
</comment>
<comment type="pathway">
    <text evidence="6">Amine and polyamine biosynthesis; spermidine biosynthesis; spermidine from putrescine: step 1/1.</text>
</comment>
<dbReference type="InterPro" id="IPR035246">
    <property type="entry name" value="Spermidine_synt_N"/>
</dbReference>
<evidence type="ECO:0000313" key="10">
    <source>
        <dbReference type="Proteomes" id="UP000516360"/>
    </source>
</evidence>
<gene>
    <name evidence="9" type="primary">speE_1</name>
    <name evidence="6" type="synonym">speE</name>
    <name evidence="9" type="ORF">JZK55_00850</name>
</gene>
<evidence type="ECO:0000259" key="8">
    <source>
        <dbReference type="PROSITE" id="PS51006"/>
    </source>
</evidence>
<dbReference type="GO" id="GO:0004766">
    <property type="term" value="F:spermidine synthase activity"/>
    <property type="evidence" value="ECO:0007669"/>
    <property type="project" value="UniProtKB-UniRule"/>
</dbReference>
<keyword evidence="3 6" id="KW-0745">Spermidine biosynthesis</keyword>
<dbReference type="Pfam" id="PF17284">
    <property type="entry name" value="Spermine_synt_N"/>
    <property type="match status" value="1"/>
</dbReference>
<dbReference type="GO" id="GO:0010487">
    <property type="term" value="F:thermospermine synthase activity"/>
    <property type="evidence" value="ECO:0007669"/>
    <property type="project" value="UniProtKB-EC"/>
</dbReference>
<evidence type="ECO:0000256" key="6">
    <source>
        <dbReference type="HAMAP-Rule" id="MF_00198"/>
    </source>
</evidence>
<organism evidence="9 10">
    <name type="scientific">Dissulfurispira thermophila</name>
    <dbReference type="NCBI Taxonomy" id="2715679"/>
    <lineage>
        <taxon>Bacteria</taxon>
        <taxon>Pseudomonadati</taxon>
        <taxon>Nitrospirota</taxon>
        <taxon>Thermodesulfovibrionia</taxon>
        <taxon>Thermodesulfovibrionales</taxon>
        <taxon>Dissulfurispiraceae</taxon>
        <taxon>Dissulfurispira</taxon>
    </lineage>
</organism>
<dbReference type="AlphaFoldDB" id="A0A7G1GZ31"/>
<dbReference type="Proteomes" id="UP000516360">
    <property type="component" value="Chromosome"/>
</dbReference>
<dbReference type="UniPathway" id="UPA00248">
    <property type="reaction ID" value="UER00314"/>
</dbReference>
<keyword evidence="4 6" id="KW-0620">Polyamine biosynthesis</keyword>
<dbReference type="InterPro" id="IPR030374">
    <property type="entry name" value="PABS"/>
</dbReference>
<dbReference type="InterPro" id="IPR001045">
    <property type="entry name" value="Spermi_synthase"/>
</dbReference>
<dbReference type="PANTHER" id="PTHR43317:SF1">
    <property type="entry name" value="THERMOSPERMINE SYNTHASE ACAULIS5"/>
    <property type="match status" value="1"/>
</dbReference>
<feature type="binding site" evidence="6">
    <location>
        <position position="167"/>
    </location>
    <ligand>
        <name>S-methyl-5'-thioadenosine</name>
        <dbReference type="ChEBI" id="CHEBI:17509"/>
    </ligand>
</feature>
<dbReference type="Gene3D" id="3.40.50.150">
    <property type="entry name" value="Vaccinia Virus protein VP39"/>
    <property type="match status" value="1"/>
</dbReference>
<reference evidence="9 10" key="1">
    <citation type="submission" date="2020-03" db="EMBL/GenBank/DDBJ databases">
        <title>Complete genome sequences of two sulfur-disproportionating bacterial strains T55J and Mzg5.</title>
        <authorList>
            <person name="Umezawa K."/>
            <person name="Kojima H."/>
            <person name="Kato Y."/>
            <person name="Fukui M."/>
        </authorList>
    </citation>
    <scope>NUCLEOTIDE SEQUENCE [LARGE SCALE GENOMIC DNA]</scope>
    <source>
        <strain evidence="9 10">T55J</strain>
    </source>
</reference>
<dbReference type="GO" id="GO:0008295">
    <property type="term" value="P:spermidine biosynthetic process"/>
    <property type="evidence" value="ECO:0007669"/>
    <property type="project" value="UniProtKB-UniRule"/>
</dbReference>
<keyword evidence="2 6" id="KW-0808">Transferase</keyword>
<dbReference type="SUPFAM" id="SSF53335">
    <property type="entry name" value="S-adenosyl-L-methionine-dependent methyltransferases"/>
    <property type="match status" value="1"/>
</dbReference>
<protein>
    <recommendedName>
        <fullName evidence="6">Polyamine aminopropyltransferase</fullName>
    </recommendedName>
    <alternativeName>
        <fullName evidence="6">Putrescine aminopropyltransferase</fullName>
        <shortName evidence="6">PAPT</shortName>
    </alternativeName>
    <alternativeName>
        <fullName evidence="6">Spermidine synthase</fullName>
        <shortName evidence="6">SPDS</shortName>
        <shortName evidence="6">SPDSY</shortName>
        <ecNumber evidence="6">2.5.1.16</ecNumber>
    </alternativeName>
</protein>
<dbReference type="InterPro" id="IPR037163">
    <property type="entry name" value="Spermidine_synt_N_sf"/>
</dbReference>
<feature type="binding site" evidence="6">
    <location>
        <position position="88"/>
    </location>
    <ligand>
        <name>spermidine</name>
        <dbReference type="ChEBI" id="CHEBI:57834"/>
    </ligand>
</feature>
<comment type="subunit">
    <text evidence="6">Homodimer or homotetramer.</text>
</comment>
<dbReference type="NCBIfam" id="NF002010">
    <property type="entry name" value="PRK00811.1"/>
    <property type="match status" value="1"/>
</dbReference>
<dbReference type="HAMAP" id="MF_00198">
    <property type="entry name" value="Spermidine_synth"/>
    <property type="match status" value="1"/>
</dbReference>
<feature type="binding site" evidence="6">
    <location>
        <position position="108"/>
    </location>
    <ligand>
        <name>S-methyl-5'-thioadenosine</name>
        <dbReference type="ChEBI" id="CHEBI:17509"/>
    </ligand>
</feature>
<evidence type="ECO:0000256" key="2">
    <source>
        <dbReference type="ARBA" id="ARBA00022679"/>
    </source>
</evidence>
<keyword evidence="10" id="KW-1185">Reference proteome</keyword>
<dbReference type="KEGG" id="dtp:JZK55_00850"/>
<sequence>MLNSKWFLEQTTDHEGSFHSLEEIIYAGNTRYQHIEIVRIGSYGKCLVIDGKIQSSEVDEFIYHEALVHPTMLLADSCNKILIAGGGEGAVAREVLKHPSVSDVTIVDLDEIAVALSKQYLLQWHRGAFQDSRVRIFHEDARKFIERHTSKFDVIIVDLPEPSDGGPAFLLYTKEFYDSVYNCLNEGGAMVTQATSASVNNLKVFAAIVNTVKEAFPYVNPYVVNIPSFFAPWGFVLSSKKRDILSLSRQYIEDTLDRLTGELRFYDYETHQGMFSLPKYLRNALKQEDFVIKDSSPISFYPSLNRK</sequence>
<dbReference type="FunFam" id="3.40.50.150:FF:000088">
    <property type="entry name" value="Polyamine aminopropyltransferase"/>
    <property type="match status" value="1"/>
</dbReference>
<dbReference type="EMBL" id="AP022873">
    <property type="protein sequence ID" value="BCB95163.1"/>
    <property type="molecule type" value="Genomic_DNA"/>
</dbReference>
<evidence type="ECO:0000313" key="9">
    <source>
        <dbReference type="EMBL" id="BCB95163.1"/>
    </source>
</evidence>
<evidence type="ECO:0000256" key="4">
    <source>
        <dbReference type="ARBA" id="ARBA00023115"/>
    </source>
</evidence>
<feature type="binding site" evidence="6">
    <location>
        <position position="64"/>
    </location>
    <ligand>
        <name>spermidine</name>
        <dbReference type="ChEBI" id="CHEBI:57834"/>
    </ligand>
</feature>
<feature type="active site" description="Proton acceptor" evidence="6 7">
    <location>
        <position position="158"/>
    </location>
</feature>
<evidence type="ECO:0000256" key="7">
    <source>
        <dbReference type="PROSITE-ProRule" id="PRU00354"/>
    </source>
</evidence>
<dbReference type="PANTHER" id="PTHR43317">
    <property type="entry name" value="THERMOSPERMINE SYNTHASE ACAULIS5"/>
    <property type="match status" value="1"/>
</dbReference>